<keyword evidence="2 4" id="KW-0547">Nucleotide-binding</keyword>
<protein>
    <recommendedName>
        <fullName evidence="5">ATP-grasp domain-containing protein</fullName>
    </recommendedName>
</protein>
<comment type="caution">
    <text evidence="6">The sequence shown here is derived from an EMBL/GenBank/DDBJ whole genome shotgun (WGS) entry which is preliminary data.</text>
</comment>
<keyword evidence="7" id="KW-1185">Reference proteome</keyword>
<dbReference type="PANTHER" id="PTHR43585">
    <property type="entry name" value="FUMIPYRROLE BIOSYNTHESIS PROTEIN C"/>
    <property type="match status" value="1"/>
</dbReference>
<dbReference type="AlphaFoldDB" id="V6K7A4"/>
<dbReference type="InterPro" id="IPR013815">
    <property type="entry name" value="ATP_grasp_subdomain_1"/>
</dbReference>
<dbReference type="Gene3D" id="3.40.50.20">
    <property type="match status" value="1"/>
</dbReference>
<dbReference type="InterPro" id="IPR011761">
    <property type="entry name" value="ATP-grasp"/>
</dbReference>
<evidence type="ECO:0000256" key="1">
    <source>
        <dbReference type="ARBA" id="ARBA00022598"/>
    </source>
</evidence>
<dbReference type="InterPro" id="IPR040570">
    <property type="entry name" value="LAL_C2"/>
</dbReference>
<dbReference type="GO" id="GO:0005524">
    <property type="term" value="F:ATP binding"/>
    <property type="evidence" value="ECO:0007669"/>
    <property type="project" value="UniProtKB-UniRule"/>
</dbReference>
<accession>V6K7A4</accession>
<keyword evidence="3 4" id="KW-0067">ATP-binding</keyword>
<dbReference type="STRING" id="1352936.M878_25110"/>
<dbReference type="Gene3D" id="3.30.1490.20">
    <property type="entry name" value="ATP-grasp fold, A domain"/>
    <property type="match status" value="1"/>
</dbReference>
<evidence type="ECO:0000313" key="7">
    <source>
        <dbReference type="Proteomes" id="UP000017984"/>
    </source>
</evidence>
<proteinExistence type="predicted"/>
<dbReference type="PROSITE" id="PS50975">
    <property type="entry name" value="ATP_GRASP"/>
    <property type="match status" value="1"/>
</dbReference>
<dbReference type="Proteomes" id="UP000017984">
    <property type="component" value="Chromosome"/>
</dbReference>
<dbReference type="OrthoDB" id="6964321at2"/>
<dbReference type="RefSeq" id="WP_023549585.1">
    <property type="nucleotide sequence ID" value="NZ_CM002285.1"/>
</dbReference>
<organism evidence="6 7">
    <name type="scientific">Streptomyces roseochromogenus subsp. oscitans DS 12.976</name>
    <dbReference type="NCBI Taxonomy" id="1352936"/>
    <lineage>
        <taxon>Bacteria</taxon>
        <taxon>Bacillati</taxon>
        <taxon>Actinomycetota</taxon>
        <taxon>Actinomycetes</taxon>
        <taxon>Kitasatosporales</taxon>
        <taxon>Streptomycetaceae</taxon>
        <taxon>Streptomyces</taxon>
    </lineage>
</organism>
<evidence type="ECO:0000259" key="5">
    <source>
        <dbReference type="PROSITE" id="PS50975"/>
    </source>
</evidence>
<dbReference type="Gene3D" id="3.30.470.20">
    <property type="entry name" value="ATP-grasp fold, B domain"/>
    <property type="match status" value="1"/>
</dbReference>
<keyword evidence="1" id="KW-0436">Ligase</keyword>
<dbReference type="Pfam" id="PF13535">
    <property type="entry name" value="ATP-grasp_4"/>
    <property type="match status" value="1"/>
</dbReference>
<evidence type="ECO:0000313" key="6">
    <source>
        <dbReference type="EMBL" id="EST27281.1"/>
    </source>
</evidence>
<evidence type="ECO:0000256" key="2">
    <source>
        <dbReference type="ARBA" id="ARBA00022741"/>
    </source>
</evidence>
<reference evidence="6 7" key="1">
    <citation type="journal article" date="2014" name="Genome Announc.">
        <title>Draft Genome Sequence of Streptomyces roseochromogenes subsp. oscitans DS 12.976, Producer of the Aminocoumarin Antibiotic Clorobiocin.</title>
        <authorList>
            <person name="Ruckert C."/>
            <person name="Kalinowski J."/>
            <person name="Heide L."/>
            <person name="Apel A.K."/>
        </authorList>
    </citation>
    <scope>NUCLEOTIDE SEQUENCE [LARGE SCALE GENOMIC DNA]</scope>
    <source>
        <strain evidence="6 7">DS 12.976</strain>
    </source>
</reference>
<name>V6K7A4_STRRC</name>
<dbReference type="SUPFAM" id="SSF56059">
    <property type="entry name" value="Glutathione synthetase ATP-binding domain-like"/>
    <property type="match status" value="1"/>
</dbReference>
<gene>
    <name evidence="6" type="ORF">M878_25110</name>
</gene>
<dbReference type="GO" id="GO:0046872">
    <property type="term" value="F:metal ion binding"/>
    <property type="evidence" value="ECO:0007669"/>
    <property type="project" value="InterPro"/>
</dbReference>
<dbReference type="GO" id="GO:0016874">
    <property type="term" value="F:ligase activity"/>
    <property type="evidence" value="ECO:0007669"/>
    <property type="project" value="UniProtKB-KW"/>
</dbReference>
<dbReference type="PATRIC" id="fig|1352936.5.peg.5233"/>
<evidence type="ECO:0000256" key="4">
    <source>
        <dbReference type="PROSITE-ProRule" id="PRU00409"/>
    </source>
</evidence>
<dbReference type="EMBL" id="AWQX01000214">
    <property type="protein sequence ID" value="EST27281.1"/>
    <property type="molecule type" value="Genomic_DNA"/>
</dbReference>
<sequence length="434" mass="46292">MPDPNPRHLLIISGGRDLPERARAVEPGLRTSVICRQDVVPRLVHPEKIQRLIVLRADAPVAEWVAAAEFVHRTDPVDLITNYTEKDTEKTAAIGQALGLPTPAADTYELVADKLRMRQRLAERGVDGTPARVVRNAEEIRAFAEEAGYPLICKPLRGVGSEGVARIDAPSDIDRALAWAAEGAAEMDSPEILVEQFLTGAEFSVESISEGGRHVVACITQKISEREHFVEVGHVLPAPVGAEVAKRIEATVTAALDALEITSGVTHTEVIVTAGSVHIIETHLRPAGDEIPYMLARVSGIDLIDAVARQSLGLPALAEIEKKVDARTDTAQYAAIWYACPDAVGDVLAVDGVDEARSMPGVCEVGVLRGVGKKLRGVTGSFARAGHAWAVGATPQEALDRARDAAKCLTFTVAATGMPGAFEDLSAELGYLLE</sequence>
<dbReference type="HOGENOM" id="CLU_029016_6_3_11"/>
<feature type="domain" description="ATP-grasp" evidence="5">
    <location>
        <begin position="118"/>
        <end position="312"/>
    </location>
</feature>
<dbReference type="InterPro" id="IPR052032">
    <property type="entry name" value="ATP-dep_AA_Ligase"/>
</dbReference>
<dbReference type="PANTHER" id="PTHR43585:SF2">
    <property type="entry name" value="ATP-GRASP ENZYME FSQD"/>
    <property type="match status" value="1"/>
</dbReference>
<dbReference type="Pfam" id="PF18603">
    <property type="entry name" value="LAL_C2"/>
    <property type="match status" value="1"/>
</dbReference>
<evidence type="ECO:0000256" key="3">
    <source>
        <dbReference type="ARBA" id="ARBA00022840"/>
    </source>
</evidence>